<dbReference type="InterPro" id="IPR011009">
    <property type="entry name" value="Kinase-like_dom_sf"/>
</dbReference>
<protein>
    <recommendedName>
        <fullName evidence="1">Protein kinase domain-containing protein</fullName>
    </recommendedName>
</protein>
<comment type="caution">
    <text evidence="2">The sequence shown here is derived from an EMBL/GenBank/DDBJ whole genome shotgun (WGS) entry which is preliminary data.</text>
</comment>
<accession>A0AAV5F2E1</accession>
<dbReference type="PANTHER" id="PTHR45707">
    <property type="entry name" value="C2 CALCIUM/LIPID-BINDING PLANT PHOSPHORIBOSYLTRANSFERASE FAMILY PROTEIN"/>
    <property type="match status" value="1"/>
</dbReference>
<dbReference type="GO" id="GO:0005524">
    <property type="term" value="F:ATP binding"/>
    <property type="evidence" value="ECO:0007669"/>
    <property type="project" value="InterPro"/>
</dbReference>
<reference evidence="2" key="1">
    <citation type="journal article" date="2018" name="DNA Res.">
        <title>Multiple hybrid de novo genome assembly of finger millet, an orphan allotetraploid crop.</title>
        <authorList>
            <person name="Hatakeyama M."/>
            <person name="Aluri S."/>
            <person name="Balachadran M.T."/>
            <person name="Sivarajan S.R."/>
            <person name="Patrignani A."/>
            <person name="Gruter S."/>
            <person name="Poveda L."/>
            <person name="Shimizu-Inatsugi R."/>
            <person name="Baeten J."/>
            <person name="Francoijs K.J."/>
            <person name="Nataraja K.N."/>
            <person name="Reddy Y.A.N."/>
            <person name="Phadnis S."/>
            <person name="Ravikumar R.L."/>
            <person name="Schlapbach R."/>
            <person name="Sreeman S.M."/>
            <person name="Shimizu K.K."/>
        </authorList>
    </citation>
    <scope>NUCLEOTIDE SEQUENCE</scope>
</reference>
<gene>
    <name evidence="2" type="primary">gb17215</name>
    <name evidence="2" type="ORF">PR202_gb17215</name>
</gene>
<evidence type="ECO:0000313" key="3">
    <source>
        <dbReference type="Proteomes" id="UP001054889"/>
    </source>
</evidence>
<dbReference type="EMBL" id="BQKI01000081">
    <property type="protein sequence ID" value="GJN29028.1"/>
    <property type="molecule type" value="Genomic_DNA"/>
</dbReference>
<proteinExistence type="predicted"/>
<sequence length="106" mass="12061">MMPKVADFGLSRFFDDNKTHTNATILTGSIGYMAPEYIYKHEITKKADIYSLGVIIIEIITGAKIDPFNSTSYQESMESVRKSRLNLQDCNAFKLFNHSICLELVF</sequence>
<name>A0AAV5F2E1_ELECO</name>
<dbReference type="Proteomes" id="UP001054889">
    <property type="component" value="Unassembled WGS sequence"/>
</dbReference>
<dbReference type="Gene3D" id="1.10.510.10">
    <property type="entry name" value="Transferase(Phosphotransferase) domain 1"/>
    <property type="match status" value="1"/>
</dbReference>
<evidence type="ECO:0000259" key="1">
    <source>
        <dbReference type="PROSITE" id="PS50011"/>
    </source>
</evidence>
<dbReference type="AlphaFoldDB" id="A0AAV5F2E1"/>
<feature type="domain" description="Protein kinase" evidence="1">
    <location>
        <begin position="1"/>
        <end position="106"/>
    </location>
</feature>
<evidence type="ECO:0000313" key="2">
    <source>
        <dbReference type="EMBL" id="GJN29028.1"/>
    </source>
</evidence>
<reference evidence="2" key="2">
    <citation type="submission" date="2021-12" db="EMBL/GenBank/DDBJ databases">
        <title>Resequencing data analysis of finger millet.</title>
        <authorList>
            <person name="Hatakeyama M."/>
            <person name="Aluri S."/>
            <person name="Balachadran M.T."/>
            <person name="Sivarajan S.R."/>
            <person name="Poveda L."/>
            <person name="Shimizu-Inatsugi R."/>
            <person name="Schlapbach R."/>
            <person name="Sreeman S.M."/>
            <person name="Shimizu K.K."/>
        </authorList>
    </citation>
    <scope>NUCLEOTIDE SEQUENCE</scope>
</reference>
<organism evidence="2 3">
    <name type="scientific">Eleusine coracana subsp. coracana</name>
    <dbReference type="NCBI Taxonomy" id="191504"/>
    <lineage>
        <taxon>Eukaryota</taxon>
        <taxon>Viridiplantae</taxon>
        <taxon>Streptophyta</taxon>
        <taxon>Embryophyta</taxon>
        <taxon>Tracheophyta</taxon>
        <taxon>Spermatophyta</taxon>
        <taxon>Magnoliopsida</taxon>
        <taxon>Liliopsida</taxon>
        <taxon>Poales</taxon>
        <taxon>Poaceae</taxon>
        <taxon>PACMAD clade</taxon>
        <taxon>Chloridoideae</taxon>
        <taxon>Cynodonteae</taxon>
        <taxon>Eleusininae</taxon>
        <taxon>Eleusine</taxon>
    </lineage>
</organism>
<dbReference type="SUPFAM" id="SSF56112">
    <property type="entry name" value="Protein kinase-like (PK-like)"/>
    <property type="match status" value="1"/>
</dbReference>
<dbReference type="Pfam" id="PF00069">
    <property type="entry name" value="Pkinase"/>
    <property type="match status" value="1"/>
</dbReference>
<dbReference type="PROSITE" id="PS50011">
    <property type="entry name" value="PROTEIN_KINASE_DOM"/>
    <property type="match status" value="1"/>
</dbReference>
<dbReference type="InterPro" id="IPR000719">
    <property type="entry name" value="Prot_kinase_dom"/>
</dbReference>
<keyword evidence="3" id="KW-1185">Reference proteome</keyword>
<dbReference type="GO" id="GO:0004672">
    <property type="term" value="F:protein kinase activity"/>
    <property type="evidence" value="ECO:0007669"/>
    <property type="project" value="InterPro"/>
</dbReference>